<dbReference type="Proteomes" id="UP000078240">
    <property type="component" value="Unassembled WGS sequence"/>
</dbReference>
<reference evidence="2 3" key="1">
    <citation type="submission" date="2016-01" db="EMBL/GenBank/DDBJ databases">
        <title>Biosynthesis of antibiotic leucinostatins and their inhibition on Phytophthora in bio-control Purpureocillium lilacinum.</title>
        <authorList>
            <person name="Wang G."/>
            <person name="Liu Z."/>
            <person name="Lin R."/>
            <person name="Li E."/>
            <person name="Mao Z."/>
            <person name="Ling J."/>
            <person name="Yin W."/>
            <person name="Xie B."/>
        </authorList>
    </citation>
    <scope>NUCLEOTIDE SEQUENCE [LARGE SCALE GENOMIC DNA]</scope>
    <source>
        <strain evidence="2">PLBJ-1</strain>
    </source>
</reference>
<name>A0A179GJP5_PURLI</name>
<organism evidence="2 3">
    <name type="scientific">Purpureocillium lilacinum</name>
    <name type="common">Paecilomyces lilacinus</name>
    <dbReference type="NCBI Taxonomy" id="33203"/>
    <lineage>
        <taxon>Eukaryota</taxon>
        <taxon>Fungi</taxon>
        <taxon>Dikarya</taxon>
        <taxon>Ascomycota</taxon>
        <taxon>Pezizomycotina</taxon>
        <taxon>Sordariomycetes</taxon>
        <taxon>Hypocreomycetidae</taxon>
        <taxon>Hypocreales</taxon>
        <taxon>Ophiocordycipitaceae</taxon>
        <taxon>Purpureocillium</taxon>
    </lineage>
</organism>
<evidence type="ECO:0000313" key="2">
    <source>
        <dbReference type="EMBL" id="OAQ77728.1"/>
    </source>
</evidence>
<gene>
    <name evidence="2" type="ORF">VFPBJ_08200</name>
</gene>
<accession>A0A179GJP5</accession>
<feature type="compositionally biased region" description="Low complexity" evidence="1">
    <location>
        <begin position="78"/>
        <end position="92"/>
    </location>
</feature>
<dbReference type="EMBL" id="LSBH01000006">
    <property type="protein sequence ID" value="OAQ77728.1"/>
    <property type="molecule type" value="Genomic_DNA"/>
</dbReference>
<sequence length="127" mass="13505">MSCWTCAAPLARPQSFLAHPCPEPVVAVHGPCSPHSGLRTLFAQTLSCSSPDPTPGTCSRYRGFLRGPSTKQSCGVGRSSRPTDLSLPSLSPSVDVRNRLSKARPAMAATGMRTNPRFISSQALRIP</sequence>
<protein>
    <submittedName>
        <fullName evidence="2">Uncharacterized protein</fullName>
    </submittedName>
</protein>
<comment type="caution">
    <text evidence="2">The sequence shown here is derived from an EMBL/GenBank/DDBJ whole genome shotgun (WGS) entry which is preliminary data.</text>
</comment>
<dbReference type="AlphaFoldDB" id="A0A179GJP5"/>
<evidence type="ECO:0000256" key="1">
    <source>
        <dbReference type="SAM" id="MobiDB-lite"/>
    </source>
</evidence>
<proteinExistence type="predicted"/>
<evidence type="ECO:0000313" key="3">
    <source>
        <dbReference type="Proteomes" id="UP000078240"/>
    </source>
</evidence>
<feature type="region of interest" description="Disordered" evidence="1">
    <location>
        <begin position="70"/>
        <end position="92"/>
    </location>
</feature>